<keyword evidence="3" id="KW-1185">Reference proteome</keyword>
<comment type="caution">
    <text evidence="2">The sequence shown here is derived from an EMBL/GenBank/DDBJ whole genome shotgun (WGS) entry which is preliminary data.</text>
</comment>
<dbReference type="InterPro" id="IPR027417">
    <property type="entry name" value="P-loop_NTPase"/>
</dbReference>
<evidence type="ECO:0000313" key="2">
    <source>
        <dbReference type="EMBL" id="MFB9834751.1"/>
    </source>
</evidence>
<organism evidence="2 3">
    <name type="scientific">Actinoallomurus acaciae</name>
    <dbReference type="NCBI Taxonomy" id="502577"/>
    <lineage>
        <taxon>Bacteria</taxon>
        <taxon>Bacillati</taxon>
        <taxon>Actinomycetota</taxon>
        <taxon>Actinomycetes</taxon>
        <taxon>Streptosporangiales</taxon>
        <taxon>Thermomonosporaceae</taxon>
        <taxon>Actinoallomurus</taxon>
    </lineage>
</organism>
<name>A0ABV5YJL2_9ACTN</name>
<evidence type="ECO:0008006" key="4">
    <source>
        <dbReference type="Google" id="ProtNLM"/>
    </source>
</evidence>
<accession>A0ABV5YJL2</accession>
<feature type="region of interest" description="Disordered" evidence="1">
    <location>
        <begin position="211"/>
        <end position="241"/>
    </location>
</feature>
<reference evidence="2 3" key="1">
    <citation type="submission" date="2024-09" db="EMBL/GenBank/DDBJ databases">
        <authorList>
            <person name="Sun Q."/>
            <person name="Mori K."/>
        </authorList>
    </citation>
    <scope>NUCLEOTIDE SEQUENCE [LARGE SCALE GENOMIC DNA]</scope>
    <source>
        <strain evidence="2 3">TBRC 0563</strain>
    </source>
</reference>
<dbReference type="EMBL" id="JBHLZP010000157">
    <property type="protein sequence ID" value="MFB9834751.1"/>
    <property type="molecule type" value="Genomic_DNA"/>
</dbReference>
<dbReference type="RefSeq" id="WP_378204955.1">
    <property type="nucleotide sequence ID" value="NZ_JBHLZP010000157.1"/>
</dbReference>
<dbReference type="Proteomes" id="UP001589627">
    <property type="component" value="Unassembled WGS sequence"/>
</dbReference>
<evidence type="ECO:0000313" key="3">
    <source>
        <dbReference type="Proteomes" id="UP001589627"/>
    </source>
</evidence>
<sequence>MPDAEAVAAVLRANDAHAILHELLAVRLSDAPDVDAERLASAFAGLFPPAARPLFDHFDERILALVARLGGDLLGRIRRDAFLTRINVTLGAIERHTAALAACGDRDVEEDFLTHDHGHVIAQHGKLQPSDFQRRRRVPIAHLYVTPTIAYQENGAPAEADLWSLDDRLDRTVLLGDPGGGKTTASQVLMHRHATEPTRPVPFLVTLREFAAADPPERSDTSSTSSRRSTSARHPPAWSTGCCPAAARWSSSTASTSSSTPPDATAIVEQFCTAYPLSRALVTSPPRCAISPVGCSPAKPPDRPSPICIRWRLGKDSR</sequence>
<proteinExistence type="predicted"/>
<evidence type="ECO:0000256" key="1">
    <source>
        <dbReference type="SAM" id="MobiDB-lite"/>
    </source>
</evidence>
<protein>
    <recommendedName>
        <fullName evidence="4">NACHT domain-containing protein</fullName>
    </recommendedName>
</protein>
<dbReference type="Gene3D" id="3.40.50.300">
    <property type="entry name" value="P-loop containing nucleotide triphosphate hydrolases"/>
    <property type="match status" value="1"/>
</dbReference>
<gene>
    <name evidence="2" type="ORF">ACFFNX_21420</name>
</gene>